<evidence type="ECO:0000313" key="1">
    <source>
        <dbReference type="EMBL" id="KAJ4483965.1"/>
    </source>
</evidence>
<dbReference type="Proteomes" id="UP001150266">
    <property type="component" value="Unassembled WGS sequence"/>
</dbReference>
<gene>
    <name evidence="1" type="ORF">J3R30DRAFT_3402549</name>
    <name evidence="2" type="ORF">J3R30DRAFT_3694740</name>
</gene>
<protein>
    <submittedName>
        <fullName evidence="1">Uncharacterized protein</fullName>
    </submittedName>
</protein>
<proteinExistence type="predicted"/>
<sequence>MRFALLSSFSSPQFLLVIAFLSITVLGSPLVTTNRALMRRENHGTTYNVFLARVDIALMKYLPISVKLAMDSTDTAQVEIYIILRNHQNYQEVHGYRFDPPNTIHYIPGPSHNLFMLYAELTGEYVPARQSPLELLYSFPLLESYAKAQGKPKMKDSLSWAAVMMDFMGLSESRVCKM</sequence>
<keyword evidence="3" id="KW-1185">Reference proteome</keyword>
<name>A0A9W9DTN8_9AGAR</name>
<accession>A0A9W9DTN8</accession>
<dbReference type="EMBL" id="JAOTPV010000004">
    <property type="protein sequence ID" value="KAJ4483965.1"/>
    <property type="molecule type" value="Genomic_DNA"/>
</dbReference>
<dbReference type="EMBL" id="JAOTPV010000001">
    <property type="protein sequence ID" value="KAJ4490877.1"/>
    <property type="molecule type" value="Genomic_DNA"/>
</dbReference>
<dbReference type="AlphaFoldDB" id="A0A9W9DTN8"/>
<organism evidence="1 3">
    <name type="scientific">Lentinula aciculospora</name>
    <dbReference type="NCBI Taxonomy" id="153920"/>
    <lineage>
        <taxon>Eukaryota</taxon>
        <taxon>Fungi</taxon>
        <taxon>Dikarya</taxon>
        <taxon>Basidiomycota</taxon>
        <taxon>Agaricomycotina</taxon>
        <taxon>Agaricomycetes</taxon>
        <taxon>Agaricomycetidae</taxon>
        <taxon>Agaricales</taxon>
        <taxon>Marasmiineae</taxon>
        <taxon>Omphalotaceae</taxon>
        <taxon>Lentinula</taxon>
    </lineage>
</organism>
<evidence type="ECO:0000313" key="3">
    <source>
        <dbReference type="Proteomes" id="UP001150266"/>
    </source>
</evidence>
<comment type="caution">
    <text evidence="1">The sequence shown here is derived from an EMBL/GenBank/DDBJ whole genome shotgun (WGS) entry which is preliminary data.</text>
</comment>
<evidence type="ECO:0000313" key="2">
    <source>
        <dbReference type="EMBL" id="KAJ4490877.1"/>
    </source>
</evidence>
<reference evidence="1" key="1">
    <citation type="submission" date="2022-08" db="EMBL/GenBank/DDBJ databases">
        <title>A Global Phylogenomic Analysis of the Shiitake Genus Lentinula.</title>
        <authorList>
            <consortium name="DOE Joint Genome Institute"/>
            <person name="Sierra-Patev S."/>
            <person name="Min B."/>
            <person name="Naranjo-Ortiz M."/>
            <person name="Looney B."/>
            <person name="Konkel Z."/>
            <person name="Slot J.C."/>
            <person name="Sakamoto Y."/>
            <person name="Steenwyk J.L."/>
            <person name="Rokas A."/>
            <person name="Carro J."/>
            <person name="Camarero S."/>
            <person name="Ferreira P."/>
            <person name="Molpeceres G."/>
            <person name="Ruiz-Duenas F.J."/>
            <person name="Serrano A."/>
            <person name="Henrissat B."/>
            <person name="Drula E."/>
            <person name="Hughes K.W."/>
            <person name="Mata J.L."/>
            <person name="Ishikawa N.K."/>
            <person name="Vargas-Isla R."/>
            <person name="Ushijima S."/>
            <person name="Smith C.A."/>
            <person name="Ahrendt S."/>
            <person name="Andreopoulos W."/>
            <person name="He G."/>
            <person name="Labutti K."/>
            <person name="Lipzen A."/>
            <person name="Ng V."/>
            <person name="Riley R."/>
            <person name="Sandor L."/>
            <person name="Barry K."/>
            <person name="Martinez A.T."/>
            <person name="Xiao Y."/>
            <person name="Gibbons J.G."/>
            <person name="Terashima K."/>
            <person name="Grigoriev I.V."/>
            <person name="Hibbett D.S."/>
        </authorList>
    </citation>
    <scope>NUCLEOTIDE SEQUENCE</scope>
    <source>
        <strain evidence="1">JLM2183</strain>
    </source>
</reference>